<proteinExistence type="predicted"/>
<dbReference type="Proteomes" id="UP000268844">
    <property type="component" value="Unassembled WGS sequence"/>
</dbReference>
<evidence type="ECO:0000313" key="2">
    <source>
        <dbReference type="Proteomes" id="UP000268844"/>
    </source>
</evidence>
<protein>
    <submittedName>
        <fullName evidence="1">Uncharacterized protein</fullName>
    </submittedName>
</protein>
<dbReference type="RefSeq" id="WP_126151799.1">
    <property type="nucleotide sequence ID" value="NZ_JBHTMH010000001.1"/>
</dbReference>
<name>A0A447IFN4_9HYPH</name>
<sequence length="88" mass="9929">MSFEVIGCQLMHYGPDAALPNRVRGLVRVRIRETFMGNRMEYALDLKVKADCGRVTSDQVRTALLSHAAHQLNRLKARHQDKVPVAAE</sequence>
<reference evidence="1 2" key="1">
    <citation type="submission" date="2018-12" db="EMBL/GenBank/DDBJ databases">
        <authorList>
            <person name="Criscuolo A."/>
        </authorList>
    </citation>
    <scope>NUCLEOTIDE SEQUENCE [LARGE SCALE GENOMIC DNA]</scope>
    <source>
        <strain evidence="1">ACIP1116281</strain>
    </source>
</reference>
<accession>A0A447IFN4</accession>
<dbReference type="EMBL" id="UZWD01000040">
    <property type="protein sequence ID" value="VDS06283.1"/>
    <property type="molecule type" value="Genomic_DNA"/>
</dbReference>
<gene>
    <name evidence="1" type="ORF">DEVEQU_03439</name>
</gene>
<keyword evidence="2" id="KW-1185">Reference proteome</keyword>
<evidence type="ECO:0000313" key="1">
    <source>
        <dbReference type="EMBL" id="VDS06283.1"/>
    </source>
</evidence>
<organism evidence="1 2">
    <name type="scientific">Devosia equisanguinis</name>
    <dbReference type="NCBI Taxonomy" id="2490941"/>
    <lineage>
        <taxon>Bacteria</taxon>
        <taxon>Pseudomonadati</taxon>
        <taxon>Pseudomonadota</taxon>
        <taxon>Alphaproteobacteria</taxon>
        <taxon>Hyphomicrobiales</taxon>
        <taxon>Devosiaceae</taxon>
        <taxon>Devosia</taxon>
    </lineage>
</organism>
<dbReference type="OrthoDB" id="7949576at2"/>
<dbReference type="AlphaFoldDB" id="A0A447IFN4"/>